<dbReference type="EMBL" id="KZ819602">
    <property type="protein sequence ID" value="PWN37146.1"/>
    <property type="molecule type" value="Genomic_DNA"/>
</dbReference>
<evidence type="ECO:0000313" key="2">
    <source>
        <dbReference type="Proteomes" id="UP000245771"/>
    </source>
</evidence>
<organism evidence="1 2">
    <name type="scientific">Meira miltonrushii</name>
    <dbReference type="NCBI Taxonomy" id="1280837"/>
    <lineage>
        <taxon>Eukaryota</taxon>
        <taxon>Fungi</taxon>
        <taxon>Dikarya</taxon>
        <taxon>Basidiomycota</taxon>
        <taxon>Ustilaginomycotina</taxon>
        <taxon>Exobasidiomycetes</taxon>
        <taxon>Exobasidiales</taxon>
        <taxon>Brachybasidiaceae</taxon>
        <taxon>Meira</taxon>
    </lineage>
</organism>
<proteinExistence type="predicted"/>
<evidence type="ECO:0000313" key="1">
    <source>
        <dbReference type="EMBL" id="PWN37146.1"/>
    </source>
</evidence>
<dbReference type="Proteomes" id="UP000245771">
    <property type="component" value="Unassembled WGS sequence"/>
</dbReference>
<reference evidence="1 2" key="1">
    <citation type="journal article" date="2018" name="Mol. Biol. Evol.">
        <title>Broad Genomic Sampling Reveals a Smut Pathogenic Ancestry of the Fungal Clade Ustilaginomycotina.</title>
        <authorList>
            <person name="Kijpornyongpan T."/>
            <person name="Mondo S.J."/>
            <person name="Barry K."/>
            <person name="Sandor L."/>
            <person name="Lee J."/>
            <person name="Lipzen A."/>
            <person name="Pangilinan J."/>
            <person name="LaButti K."/>
            <person name="Hainaut M."/>
            <person name="Henrissat B."/>
            <person name="Grigoriev I.V."/>
            <person name="Spatafora J.W."/>
            <person name="Aime M.C."/>
        </authorList>
    </citation>
    <scope>NUCLEOTIDE SEQUENCE [LARGE SCALE GENOMIC DNA]</scope>
    <source>
        <strain evidence="1 2">MCA 3882</strain>
    </source>
</reference>
<sequence length="70" mass="8157">MIATRTFTFLLSTSFPFPFLAHNYPSLALYMQNGERWNWRCIPKLSDDIQAKEAAMHEKARFSEIDSITT</sequence>
<dbReference type="GeneID" id="37019943"/>
<name>A0A316VHY2_9BASI</name>
<keyword evidence="2" id="KW-1185">Reference proteome</keyword>
<accession>A0A316VHY2</accession>
<dbReference type="AlphaFoldDB" id="A0A316VHY2"/>
<gene>
    <name evidence="1" type="ORF">FA14DRAFT_159327</name>
</gene>
<dbReference type="InParanoid" id="A0A316VHY2"/>
<dbReference type="RefSeq" id="XP_025357448.1">
    <property type="nucleotide sequence ID" value="XM_025498162.1"/>
</dbReference>
<protein>
    <submittedName>
        <fullName evidence="1">Uncharacterized protein</fullName>
    </submittedName>
</protein>